<dbReference type="KEGG" id="mlb:MLBr01972"/>
<reference evidence="1 2" key="1">
    <citation type="journal article" date="2009" name="Nat. Genet.">
        <title>Comparative genomic and phylogeographic analysis of Mycobacterium leprae.</title>
        <authorList>
            <person name="Monot M."/>
            <person name="Honore N."/>
            <person name="Garnier T."/>
            <person name="Zidane N."/>
            <person name="Sherafi D."/>
            <person name="Paniz-Mondolfi A."/>
            <person name="Matsuoka M."/>
            <person name="Taylor G.M."/>
            <person name="Donoghue H.D."/>
            <person name="Bouwman A."/>
            <person name="Mays S."/>
            <person name="Watson C."/>
            <person name="Lockwood D."/>
            <person name="Khamispour A."/>
            <person name="Dowlati Y."/>
            <person name="Jianping S."/>
            <person name="Rea T.H."/>
            <person name="Vera-Cabrera L."/>
            <person name="Stefani M.M."/>
            <person name="Banu S."/>
            <person name="Macdonald M."/>
            <person name="Sapkota B.R."/>
            <person name="Spencer J.S."/>
            <person name="Thomas J."/>
            <person name="Harshman K."/>
            <person name="Singh P."/>
            <person name="Busso P."/>
            <person name="Gattiker A."/>
            <person name="Rougemont J."/>
            <person name="Brennan P.J."/>
            <person name="Cole S.T."/>
        </authorList>
    </citation>
    <scope>NUCLEOTIDE SEQUENCE [LARGE SCALE GENOMIC DNA]</scope>
    <source>
        <strain evidence="2">Br4923</strain>
    </source>
</reference>
<dbReference type="AlphaFoldDB" id="A0A0H3N0B7"/>
<gene>
    <name evidence="1" type="ordered locus">MLBr01972</name>
</gene>
<evidence type="ECO:0000313" key="2">
    <source>
        <dbReference type="Proteomes" id="UP000006900"/>
    </source>
</evidence>
<dbReference type="Proteomes" id="UP000006900">
    <property type="component" value="Chromosome"/>
</dbReference>
<evidence type="ECO:0000313" key="1">
    <source>
        <dbReference type="EMBL" id="CAR72069.1"/>
    </source>
</evidence>
<dbReference type="EMBL" id="FM211192">
    <property type="protein sequence ID" value="CAR72069.1"/>
    <property type="molecule type" value="Genomic_DNA"/>
</dbReference>
<accession>A0A0H3N0B7</accession>
<organism evidence="1 2">
    <name type="scientific">Mycobacterium leprae (strain Br4923)</name>
    <dbReference type="NCBI Taxonomy" id="561304"/>
    <lineage>
        <taxon>Bacteria</taxon>
        <taxon>Bacillati</taxon>
        <taxon>Actinomycetota</taxon>
        <taxon>Actinomycetes</taxon>
        <taxon>Mycobacteriales</taxon>
        <taxon>Mycobacteriaceae</taxon>
        <taxon>Mycobacterium</taxon>
    </lineage>
</organism>
<proteinExistence type="predicted"/>
<sequence>MPSRNRDANVVDLTDSHSREAFFNEALGGATKVLVMITEGLVMYLDDRDVILLSEVITRSEVTWWVLDLAGPGLKK</sequence>
<protein>
    <submittedName>
        <fullName evidence="1">Uncharacterized protein</fullName>
    </submittedName>
</protein>
<dbReference type="HOGENOM" id="CLU_2650582_0_0_11"/>
<name>A0A0H3N0B7_MYCLB</name>